<organism evidence="4 5">
    <name type="scientific">Seiridium unicorne</name>
    <dbReference type="NCBI Taxonomy" id="138068"/>
    <lineage>
        <taxon>Eukaryota</taxon>
        <taxon>Fungi</taxon>
        <taxon>Dikarya</taxon>
        <taxon>Ascomycota</taxon>
        <taxon>Pezizomycotina</taxon>
        <taxon>Sordariomycetes</taxon>
        <taxon>Xylariomycetidae</taxon>
        <taxon>Amphisphaeriales</taxon>
        <taxon>Sporocadaceae</taxon>
        <taxon>Seiridium</taxon>
    </lineage>
</organism>
<dbReference type="InterPro" id="IPR021765">
    <property type="entry name" value="UstYa-like"/>
</dbReference>
<comment type="similarity">
    <text evidence="2">Belongs to the ustYa family.</text>
</comment>
<evidence type="ECO:0000256" key="2">
    <source>
        <dbReference type="ARBA" id="ARBA00035112"/>
    </source>
</evidence>
<evidence type="ECO:0000313" key="4">
    <source>
        <dbReference type="EMBL" id="KAK9423233.1"/>
    </source>
</evidence>
<proteinExistence type="inferred from homology"/>
<dbReference type="Proteomes" id="UP001408356">
    <property type="component" value="Unassembled WGS sequence"/>
</dbReference>
<dbReference type="EMBL" id="JARVKF010000083">
    <property type="protein sequence ID" value="KAK9423233.1"/>
    <property type="molecule type" value="Genomic_DNA"/>
</dbReference>
<feature type="transmembrane region" description="Helical" evidence="3">
    <location>
        <begin position="87"/>
        <end position="109"/>
    </location>
</feature>
<keyword evidence="3" id="KW-1133">Transmembrane helix</keyword>
<keyword evidence="5" id="KW-1185">Reference proteome</keyword>
<gene>
    <name evidence="4" type="ORF">SUNI508_14055</name>
</gene>
<name>A0ABR2V8I7_9PEZI</name>
<comment type="caution">
    <text evidence="4">The sequence shown here is derived from an EMBL/GenBank/DDBJ whole genome shotgun (WGS) entry which is preliminary data.</text>
</comment>
<reference evidence="4 5" key="1">
    <citation type="journal article" date="2024" name="J. Plant Pathol.">
        <title>Sequence and assembly of the genome of Seiridium unicorne, isolate CBS 538.82, causal agent of cypress canker disease.</title>
        <authorList>
            <person name="Scali E."/>
            <person name="Rocca G.D."/>
            <person name="Danti R."/>
            <person name="Garbelotto M."/>
            <person name="Barberini S."/>
            <person name="Baroncelli R."/>
            <person name="Emiliani G."/>
        </authorList>
    </citation>
    <scope>NUCLEOTIDE SEQUENCE [LARGE SCALE GENOMIC DNA]</scope>
    <source>
        <strain evidence="4 5">BM-138-508</strain>
    </source>
</reference>
<dbReference type="PANTHER" id="PTHR33365:SF4">
    <property type="entry name" value="CYCLOCHLOROTINE BIOSYNTHESIS PROTEIN O"/>
    <property type="match status" value="1"/>
</dbReference>
<dbReference type="Pfam" id="PF11807">
    <property type="entry name" value="UstYa"/>
    <property type="match status" value="1"/>
</dbReference>
<sequence length="284" mass="32975">MATSQVDVYLMGAQYRRNGQYYCSTYHSTLILVLVDLHHLQHTTQGAMKSPPSYECLSEDADDEKLLPHDNYIPEPTVRDKALNWRCVLAGIFIGILFSLLAFRTVAFVQPKNKCTLKMSTWSPALEIFNDDDFEIQRFDGTLRAPHEFSALPSDEIDEKWEKITFAKGGMMRLSKDDVQRINASKYAAEYTEEMGGGYMGAFEVFHGLHCLNMLRQASYMDHYLPKKKEWRDDPETLRFHLDHCLDMLRQKLMCEPDLGMVTYVWRRGFKQVFPDLNVYILPC</sequence>
<dbReference type="PANTHER" id="PTHR33365">
    <property type="entry name" value="YALI0B05434P"/>
    <property type="match status" value="1"/>
</dbReference>
<comment type="pathway">
    <text evidence="1">Mycotoxin biosynthesis.</text>
</comment>
<accession>A0ABR2V8I7</accession>
<keyword evidence="3" id="KW-0812">Transmembrane</keyword>
<evidence type="ECO:0000256" key="1">
    <source>
        <dbReference type="ARBA" id="ARBA00004685"/>
    </source>
</evidence>
<keyword evidence="3" id="KW-0472">Membrane</keyword>
<evidence type="ECO:0000313" key="5">
    <source>
        <dbReference type="Proteomes" id="UP001408356"/>
    </source>
</evidence>
<protein>
    <submittedName>
        <fullName evidence="4">Tat pathway signal sequence</fullName>
    </submittedName>
</protein>
<evidence type="ECO:0000256" key="3">
    <source>
        <dbReference type="SAM" id="Phobius"/>
    </source>
</evidence>